<dbReference type="Proteomes" id="UP000319004">
    <property type="component" value="Chromosome"/>
</dbReference>
<gene>
    <name evidence="1" type="ORF">Enr13x_49330</name>
</gene>
<accession>A0A518HW31</accession>
<name>A0A518HW31_9BACT</name>
<sequence>MLSDNPGVIHSNADIKKLAAQGFTLKIHLEFEVRILDTCKGGVIDKLSFTTDITGSPDKPKYSTSLKTKCPDKILDYFDDQYENYKNHIGHIK</sequence>
<dbReference type="KEGG" id="snep:Enr13x_49330"/>
<keyword evidence="2" id="KW-1185">Reference proteome</keyword>
<protein>
    <submittedName>
        <fullName evidence="1">Uncharacterized protein</fullName>
    </submittedName>
</protein>
<organism evidence="1 2">
    <name type="scientific">Stieleria neptunia</name>
    <dbReference type="NCBI Taxonomy" id="2527979"/>
    <lineage>
        <taxon>Bacteria</taxon>
        <taxon>Pseudomonadati</taxon>
        <taxon>Planctomycetota</taxon>
        <taxon>Planctomycetia</taxon>
        <taxon>Pirellulales</taxon>
        <taxon>Pirellulaceae</taxon>
        <taxon>Stieleria</taxon>
    </lineage>
</organism>
<proteinExistence type="predicted"/>
<dbReference type="RefSeq" id="WP_145389277.1">
    <property type="nucleotide sequence ID" value="NZ_CP037423.1"/>
</dbReference>
<dbReference type="EMBL" id="CP037423">
    <property type="protein sequence ID" value="QDV45060.1"/>
    <property type="molecule type" value="Genomic_DNA"/>
</dbReference>
<evidence type="ECO:0000313" key="1">
    <source>
        <dbReference type="EMBL" id="QDV45060.1"/>
    </source>
</evidence>
<dbReference type="AlphaFoldDB" id="A0A518HW31"/>
<reference evidence="1 2" key="1">
    <citation type="submission" date="2019-03" db="EMBL/GenBank/DDBJ databases">
        <title>Deep-cultivation of Planctomycetes and their phenomic and genomic characterization uncovers novel biology.</title>
        <authorList>
            <person name="Wiegand S."/>
            <person name="Jogler M."/>
            <person name="Boedeker C."/>
            <person name="Pinto D."/>
            <person name="Vollmers J."/>
            <person name="Rivas-Marin E."/>
            <person name="Kohn T."/>
            <person name="Peeters S.H."/>
            <person name="Heuer A."/>
            <person name="Rast P."/>
            <person name="Oberbeckmann S."/>
            <person name="Bunk B."/>
            <person name="Jeske O."/>
            <person name="Meyerdierks A."/>
            <person name="Storesund J.E."/>
            <person name="Kallscheuer N."/>
            <person name="Luecker S."/>
            <person name="Lage O.M."/>
            <person name="Pohl T."/>
            <person name="Merkel B.J."/>
            <person name="Hornburger P."/>
            <person name="Mueller R.-W."/>
            <person name="Bruemmer F."/>
            <person name="Labrenz M."/>
            <person name="Spormann A.M."/>
            <person name="Op den Camp H."/>
            <person name="Overmann J."/>
            <person name="Amann R."/>
            <person name="Jetten M.S.M."/>
            <person name="Mascher T."/>
            <person name="Medema M.H."/>
            <person name="Devos D.P."/>
            <person name="Kaster A.-K."/>
            <person name="Ovreas L."/>
            <person name="Rohde M."/>
            <person name="Galperin M.Y."/>
            <person name="Jogler C."/>
        </authorList>
    </citation>
    <scope>NUCLEOTIDE SEQUENCE [LARGE SCALE GENOMIC DNA]</scope>
    <source>
        <strain evidence="1 2">Enr13</strain>
    </source>
</reference>
<evidence type="ECO:0000313" key="2">
    <source>
        <dbReference type="Proteomes" id="UP000319004"/>
    </source>
</evidence>